<dbReference type="OrthoDB" id="9804504at2"/>
<dbReference type="SUPFAM" id="SSF52540">
    <property type="entry name" value="P-loop containing nucleoside triphosphate hydrolases"/>
    <property type="match status" value="1"/>
</dbReference>
<dbReference type="AlphaFoldDB" id="A0A5J4G012"/>
<evidence type="ECO:0008006" key="3">
    <source>
        <dbReference type="Google" id="ProtNLM"/>
    </source>
</evidence>
<evidence type="ECO:0000313" key="1">
    <source>
        <dbReference type="EMBL" id="GEQ86814.1"/>
    </source>
</evidence>
<comment type="caution">
    <text evidence="1">The sequence shown here is derived from an EMBL/GenBank/DDBJ whole genome shotgun (WGS) entry which is preliminary data.</text>
</comment>
<reference evidence="1 2" key="1">
    <citation type="submission" date="2019-08" db="EMBL/GenBank/DDBJ databases">
        <title>Ulvibacter marinistellae sp. nov., isolated from a starfish, Patiria pectinifera.</title>
        <authorList>
            <person name="Kawano K."/>
            <person name="Ushijima N."/>
            <person name="Kihara M."/>
            <person name="Itoh H."/>
        </authorList>
    </citation>
    <scope>NUCLEOTIDE SEQUENCE [LARGE SCALE GENOMIC DNA]</scope>
    <source>
        <strain evidence="1 2">KK4</strain>
    </source>
</reference>
<organism evidence="1 2">
    <name type="scientific">Patiriisocius marinistellae</name>
    <dbReference type="NCBI Taxonomy" id="2494560"/>
    <lineage>
        <taxon>Bacteria</taxon>
        <taxon>Pseudomonadati</taxon>
        <taxon>Bacteroidota</taxon>
        <taxon>Flavobacteriia</taxon>
        <taxon>Flavobacteriales</taxon>
        <taxon>Flavobacteriaceae</taxon>
        <taxon>Patiriisocius</taxon>
    </lineage>
</organism>
<dbReference type="Proteomes" id="UP000326994">
    <property type="component" value="Unassembled WGS sequence"/>
</dbReference>
<keyword evidence="2" id="KW-1185">Reference proteome</keyword>
<protein>
    <recommendedName>
        <fullName evidence="3">Sulfotransferase domain-containing protein</fullName>
    </recommendedName>
</protein>
<dbReference type="InterPro" id="IPR027417">
    <property type="entry name" value="P-loop_NTPase"/>
</dbReference>
<gene>
    <name evidence="1" type="ORF">ULMS_23220</name>
</gene>
<proteinExistence type="predicted"/>
<name>A0A5J4G012_9FLAO</name>
<sequence length="244" mass="27805">MIFENFFNKKTAKLVFIFGAPRGGTTWLWSLLESSSEVIPFIDGVKKNMDGSYPTSESGVYIKFPKKAKKKIKLFLKQHPNKTVIEKTPMHTLQYEAILNDFPNSTPLIILRYPLAIVNSILKSEMKAFASHDVVSAVVLVKEYYAKLIELSELKKAVLVRYEDLLADTEMELLKVFKQLNIETSDIGSIILQNDKTSKINIKGVFRSGQKNSFISEMPHEIVKQLKQELSTEIAFYTKFSAKN</sequence>
<dbReference type="Pfam" id="PF13469">
    <property type="entry name" value="Sulfotransfer_3"/>
    <property type="match status" value="1"/>
</dbReference>
<accession>A0A5J4G012</accession>
<dbReference type="RefSeq" id="WP_151894731.1">
    <property type="nucleotide sequence ID" value="NZ_BKCF01000004.1"/>
</dbReference>
<evidence type="ECO:0000313" key="2">
    <source>
        <dbReference type="Proteomes" id="UP000326994"/>
    </source>
</evidence>
<dbReference type="EMBL" id="BKCF01000004">
    <property type="protein sequence ID" value="GEQ86814.1"/>
    <property type="molecule type" value="Genomic_DNA"/>
</dbReference>
<dbReference type="Gene3D" id="3.40.50.300">
    <property type="entry name" value="P-loop containing nucleotide triphosphate hydrolases"/>
    <property type="match status" value="1"/>
</dbReference>